<dbReference type="Proteomes" id="UP001519293">
    <property type="component" value="Unassembled WGS sequence"/>
</dbReference>
<evidence type="ECO:0000313" key="3">
    <source>
        <dbReference type="EMBL" id="MBP2239765.1"/>
    </source>
</evidence>
<dbReference type="NCBIfam" id="TIGR01764">
    <property type="entry name" value="excise"/>
    <property type="match status" value="1"/>
</dbReference>
<dbReference type="SUPFAM" id="SSF53850">
    <property type="entry name" value="Periplasmic binding protein-like II"/>
    <property type="match status" value="1"/>
</dbReference>
<protein>
    <submittedName>
        <fullName evidence="3">Molybdopterin biosynthesis protein</fullName>
    </submittedName>
</protein>
<dbReference type="RefSeq" id="WP_066394376.1">
    <property type="nucleotide sequence ID" value="NZ_JAGIKZ010000001.1"/>
</dbReference>
<dbReference type="PANTHER" id="PTHR38431:SF1">
    <property type="entry name" value="BLL2305 PROTEIN"/>
    <property type="match status" value="1"/>
</dbReference>
<organism evidence="3 4">
    <name type="scientific">Cytobacillus eiseniae</name>
    <dbReference type="NCBI Taxonomy" id="762947"/>
    <lineage>
        <taxon>Bacteria</taxon>
        <taxon>Bacillati</taxon>
        <taxon>Bacillota</taxon>
        <taxon>Bacilli</taxon>
        <taxon>Bacillales</taxon>
        <taxon>Bacillaceae</taxon>
        <taxon>Cytobacillus</taxon>
    </lineage>
</organism>
<dbReference type="InterPro" id="IPR041657">
    <property type="entry name" value="HTH_17"/>
</dbReference>
<name>A0ABS4RA55_9BACI</name>
<keyword evidence="4" id="KW-1185">Reference proteome</keyword>
<evidence type="ECO:0000259" key="1">
    <source>
        <dbReference type="Pfam" id="PF12727"/>
    </source>
</evidence>
<feature type="domain" description="PBP" evidence="1">
    <location>
        <begin position="98"/>
        <end position="282"/>
    </location>
</feature>
<accession>A0ABS4RA55</accession>
<reference evidence="3 4" key="1">
    <citation type="submission" date="2021-03" db="EMBL/GenBank/DDBJ databases">
        <title>Genomic Encyclopedia of Type Strains, Phase IV (KMG-IV): sequencing the most valuable type-strain genomes for metagenomic binning, comparative biology and taxonomic classification.</title>
        <authorList>
            <person name="Goeker M."/>
        </authorList>
    </citation>
    <scope>NUCLEOTIDE SEQUENCE [LARGE SCALE GENOMIC DNA]</scope>
    <source>
        <strain evidence="3 4">DSM 26675</strain>
    </source>
</reference>
<dbReference type="InterPro" id="IPR010093">
    <property type="entry name" value="SinI_DNA-bd"/>
</dbReference>
<evidence type="ECO:0000313" key="4">
    <source>
        <dbReference type="Proteomes" id="UP001519293"/>
    </source>
</evidence>
<comment type="caution">
    <text evidence="3">The sequence shown here is derived from an EMBL/GenBank/DDBJ whole genome shotgun (WGS) entry which is preliminary data.</text>
</comment>
<sequence>MNNNSSYTIEEVSQLLKISKLTVYDLIKKEELVAFRVGRQMRVDQHDLERYKIKNRTGIVQEEPFILGKQNESKNRNTKQVVISGQDIVLDMLSKYIEKHTSLTPLRLYNGSLNSLVSMYYEECDVVSVHLYDGETGEYNSPYVKRLLVSQPFIQINLVCRNAGIYVKKGNPLNIKNWNDLTQTQVTIVNREKGSGARVLLDEQLKMLGVSPRSLIGYENELTSHFAIASAVASGQADAGVGIENVAKMVNVDFIPMIKEQYDLVILKTKENDELVKIIKEAVNTTEFRSQLEQLHGYDLSLTGKVIYESS</sequence>
<dbReference type="Gene3D" id="3.40.190.10">
    <property type="entry name" value="Periplasmic binding protein-like II"/>
    <property type="match status" value="1"/>
</dbReference>
<evidence type="ECO:0000259" key="2">
    <source>
        <dbReference type="Pfam" id="PF12728"/>
    </source>
</evidence>
<dbReference type="Pfam" id="PF12728">
    <property type="entry name" value="HTH_17"/>
    <property type="match status" value="1"/>
</dbReference>
<dbReference type="EMBL" id="JAGIKZ010000001">
    <property type="protein sequence ID" value="MBP2239765.1"/>
    <property type="molecule type" value="Genomic_DNA"/>
</dbReference>
<proteinExistence type="predicted"/>
<gene>
    <name evidence="3" type="ORF">J2Z40_000318</name>
</gene>
<dbReference type="InterPro" id="IPR024370">
    <property type="entry name" value="PBP_domain"/>
</dbReference>
<dbReference type="PANTHER" id="PTHR38431">
    <property type="entry name" value="BLL2305 PROTEIN"/>
    <property type="match status" value="1"/>
</dbReference>
<dbReference type="Pfam" id="PF12727">
    <property type="entry name" value="PBP_like"/>
    <property type="match status" value="1"/>
</dbReference>
<feature type="domain" description="Helix-turn-helix" evidence="2">
    <location>
        <begin position="7"/>
        <end position="52"/>
    </location>
</feature>